<dbReference type="InterPro" id="IPR001203">
    <property type="entry name" value="OxRdtase_Ald_Fedxn_C"/>
</dbReference>
<sequence>MCFNMPKTGTGVVGGDNMTGYKDCVLRINLNNGTIKKEKINAEYVKKFLGGEGYGIGLLWYEMPHNAKAFSPENILSFNTGPLTGTPTPSASRTSVVFISPLTNTIGASNMGSHFGAELKFAGYDSIVFEGASENPVYLYINNDTVELRNAEYLWGKDTRETTELLKNELGKEFKICCIGQAGEKLSKLACIFSDDCFAGRGGAGAVMGFKKIKAIAVKGEGSVEVFDKDRFLSVNKTAIKELRDETYTWGPVHGYGTLAWLDGANAYGILPTRNFLENSFADIESLLPYNIWNDKEKFKVNRRACYSCQLGCHKFVYMGKMEIGELEYETVSALGARCGVDSYEDIALAAYYTSIYGIDTISAGATVSTAMEWYEKGLIGKEDLDGLELNFGNGKSMAELIRKMGLREGAGDLFADGSFAAAKRIGGNAEDFVMAVKGMEISATDPRGSASMAIAFGTSERGACHMRPYSATIDAFGYLFSALDINEPKNPFDENESKEWLKAVKEYFVVTNLLGICDFNVINMEMSPITLAELYSAVTGIDTDKVELLKKAERTIALERSINYLRGFTRKDDRLPQRFINEPAPYGPPKGRVVDMDTALDRYYEACGYDKEKAIPKYEKYIELDMEDIAINVLR</sequence>
<name>A0A1T4X5B2_9CLOT</name>
<keyword evidence="7" id="KW-0411">Iron-sulfur</keyword>
<evidence type="ECO:0000256" key="3">
    <source>
        <dbReference type="ARBA" id="ARBA00022485"/>
    </source>
</evidence>
<evidence type="ECO:0000313" key="10">
    <source>
        <dbReference type="EMBL" id="SKA84619.1"/>
    </source>
</evidence>
<evidence type="ECO:0000256" key="2">
    <source>
        <dbReference type="ARBA" id="ARBA00011032"/>
    </source>
</evidence>
<dbReference type="InterPro" id="IPR036021">
    <property type="entry name" value="Tungsten_al_ferr_oxy-like_C"/>
</dbReference>
<gene>
    <name evidence="10" type="ORF">SAMN05443428_10644</name>
</gene>
<dbReference type="Pfam" id="PF01314">
    <property type="entry name" value="AFOR_C"/>
    <property type="match status" value="1"/>
</dbReference>
<keyword evidence="6" id="KW-0408">Iron</keyword>
<dbReference type="SUPFAM" id="SSF48310">
    <property type="entry name" value="Aldehyde ferredoxin oxidoreductase, C-terminal domains"/>
    <property type="match status" value="1"/>
</dbReference>
<keyword evidence="3" id="KW-0004">4Fe-4S</keyword>
<dbReference type="InterPro" id="IPR036503">
    <property type="entry name" value="Ald_Fedxn_OxRdtase_N_sf"/>
</dbReference>
<dbReference type="OrthoDB" id="9763894at2"/>
<protein>
    <submittedName>
        <fullName evidence="10">Aldehyde:ferredoxin oxidoreductase</fullName>
    </submittedName>
</protein>
<comment type="cofactor">
    <cofactor evidence="1">
        <name>[4Fe-4S] cluster</name>
        <dbReference type="ChEBI" id="CHEBI:49883"/>
    </cofactor>
</comment>
<dbReference type="GO" id="GO:0046872">
    <property type="term" value="F:metal ion binding"/>
    <property type="evidence" value="ECO:0007669"/>
    <property type="project" value="UniProtKB-KW"/>
</dbReference>
<dbReference type="GO" id="GO:0016625">
    <property type="term" value="F:oxidoreductase activity, acting on the aldehyde or oxo group of donors, iron-sulfur protein as acceptor"/>
    <property type="evidence" value="ECO:0007669"/>
    <property type="project" value="InterPro"/>
</dbReference>
<evidence type="ECO:0000259" key="9">
    <source>
        <dbReference type="SMART" id="SM00790"/>
    </source>
</evidence>
<dbReference type="Gene3D" id="1.10.569.10">
    <property type="entry name" value="Aldehyde Ferredoxin Oxidoreductase Protein, subunit A, domain 2"/>
    <property type="match status" value="1"/>
</dbReference>
<reference evidence="11" key="1">
    <citation type="submission" date="2017-02" db="EMBL/GenBank/DDBJ databases">
        <authorList>
            <person name="Varghese N."/>
            <person name="Submissions S."/>
        </authorList>
    </citation>
    <scope>NUCLEOTIDE SEQUENCE [LARGE SCALE GENOMIC DNA]</scope>
    <source>
        <strain evidence="11">USBA 833</strain>
    </source>
</reference>
<dbReference type="Gene3D" id="1.10.599.10">
    <property type="entry name" value="Aldehyde Ferredoxin Oxidoreductase Protein, subunit A, domain 3"/>
    <property type="match status" value="1"/>
</dbReference>
<dbReference type="Proteomes" id="UP000190105">
    <property type="component" value="Unassembled WGS sequence"/>
</dbReference>
<evidence type="ECO:0000256" key="6">
    <source>
        <dbReference type="ARBA" id="ARBA00023004"/>
    </source>
</evidence>
<proteinExistence type="inferred from homology"/>
<organism evidence="10 11">
    <name type="scientific">Caloramator quimbayensis</name>
    <dbReference type="NCBI Taxonomy" id="1147123"/>
    <lineage>
        <taxon>Bacteria</taxon>
        <taxon>Bacillati</taxon>
        <taxon>Bacillota</taxon>
        <taxon>Clostridia</taxon>
        <taxon>Eubacteriales</taxon>
        <taxon>Clostridiaceae</taxon>
        <taxon>Caloramator</taxon>
    </lineage>
</organism>
<keyword evidence="11" id="KW-1185">Reference proteome</keyword>
<dbReference type="GO" id="GO:0009055">
    <property type="term" value="F:electron transfer activity"/>
    <property type="evidence" value="ECO:0007669"/>
    <property type="project" value="InterPro"/>
</dbReference>
<dbReference type="InterPro" id="IPR051919">
    <property type="entry name" value="W-dependent_AOR"/>
</dbReference>
<dbReference type="Gene3D" id="3.60.9.10">
    <property type="entry name" value="Aldehyde ferredoxin oxidoreductase, N-terminal domain"/>
    <property type="match status" value="1"/>
</dbReference>
<comment type="similarity">
    <text evidence="2">Belongs to the AOR/FOR family.</text>
</comment>
<evidence type="ECO:0000256" key="8">
    <source>
        <dbReference type="ARBA" id="ARBA00049934"/>
    </source>
</evidence>
<dbReference type="Pfam" id="PF02730">
    <property type="entry name" value="AFOR_N"/>
    <property type="match status" value="1"/>
</dbReference>
<dbReference type="InterPro" id="IPR013983">
    <property type="entry name" value="Ald_Fedxn_OxRdtase_N"/>
</dbReference>
<dbReference type="InterPro" id="IPR013985">
    <property type="entry name" value="Ald_Fedxn_OxRdtase_dom3"/>
</dbReference>
<dbReference type="STRING" id="1147123.SAMN05443428_10644"/>
<dbReference type="SUPFAM" id="SSF56228">
    <property type="entry name" value="Aldehyde ferredoxin oxidoreductase, N-terminal domain"/>
    <property type="match status" value="1"/>
</dbReference>
<evidence type="ECO:0000256" key="5">
    <source>
        <dbReference type="ARBA" id="ARBA00023002"/>
    </source>
</evidence>
<evidence type="ECO:0000256" key="7">
    <source>
        <dbReference type="ARBA" id="ARBA00023014"/>
    </source>
</evidence>
<dbReference type="AlphaFoldDB" id="A0A1T4X5B2"/>
<dbReference type="PANTHER" id="PTHR30038">
    <property type="entry name" value="ALDEHYDE FERREDOXIN OXIDOREDUCTASE"/>
    <property type="match status" value="1"/>
</dbReference>
<evidence type="ECO:0000256" key="1">
    <source>
        <dbReference type="ARBA" id="ARBA00001966"/>
    </source>
</evidence>
<keyword evidence="5" id="KW-0560">Oxidoreductase</keyword>
<feature type="domain" description="Aldehyde ferredoxin oxidoreductase N-terminal" evidence="9">
    <location>
        <begin position="21"/>
        <end position="222"/>
    </location>
</feature>
<dbReference type="GO" id="GO:0051539">
    <property type="term" value="F:4 iron, 4 sulfur cluster binding"/>
    <property type="evidence" value="ECO:0007669"/>
    <property type="project" value="UniProtKB-KW"/>
</dbReference>
<dbReference type="InterPro" id="IPR013984">
    <property type="entry name" value="Ald_Fedxn_OxRdtase_dom2"/>
</dbReference>
<dbReference type="PANTHER" id="PTHR30038:SF0">
    <property type="entry name" value="TUNGSTEN-CONTAINING ALDEHYDE FERREDOXIN OXIDOREDUCTASE"/>
    <property type="match status" value="1"/>
</dbReference>
<evidence type="ECO:0000256" key="4">
    <source>
        <dbReference type="ARBA" id="ARBA00022723"/>
    </source>
</evidence>
<keyword evidence="4" id="KW-0479">Metal-binding</keyword>
<accession>A0A1T4X5B2</accession>
<dbReference type="EMBL" id="FUYH01000006">
    <property type="protein sequence ID" value="SKA84619.1"/>
    <property type="molecule type" value="Genomic_DNA"/>
</dbReference>
<comment type="cofactor">
    <cofactor evidence="8">
        <name>tungstopterin</name>
        <dbReference type="ChEBI" id="CHEBI:30402"/>
    </cofactor>
</comment>
<dbReference type="SMART" id="SM00790">
    <property type="entry name" value="AFOR_N"/>
    <property type="match status" value="1"/>
</dbReference>
<evidence type="ECO:0000313" key="11">
    <source>
        <dbReference type="Proteomes" id="UP000190105"/>
    </source>
</evidence>